<proteinExistence type="inferred from homology"/>
<comment type="function">
    <text evidence="13">Lignin degradation and detoxification of lignin-derived products.</text>
</comment>
<dbReference type="InterPro" id="IPR001117">
    <property type="entry name" value="Cu-oxidase_2nd"/>
</dbReference>
<evidence type="ECO:0000256" key="6">
    <source>
        <dbReference type="ARBA" id="ARBA00022525"/>
    </source>
</evidence>
<dbReference type="NCBIfam" id="TIGR03389">
    <property type="entry name" value="laccase"/>
    <property type="match status" value="1"/>
</dbReference>
<dbReference type="PANTHER" id="PTHR11709:SF261">
    <property type="entry name" value="LACCASE"/>
    <property type="match status" value="1"/>
</dbReference>
<dbReference type="CDD" id="cd13875">
    <property type="entry name" value="CuRO_2_LCC_plant"/>
    <property type="match status" value="1"/>
</dbReference>
<name>A0A6A1W9P3_9ROSI</name>
<dbReference type="PANTHER" id="PTHR11709">
    <property type="entry name" value="MULTI-COPPER OXIDASE"/>
    <property type="match status" value="1"/>
</dbReference>
<evidence type="ECO:0000259" key="15">
    <source>
        <dbReference type="Pfam" id="PF00394"/>
    </source>
</evidence>
<organism evidence="18 19">
    <name type="scientific">Morella rubra</name>
    <name type="common">Chinese bayberry</name>
    <dbReference type="NCBI Taxonomy" id="262757"/>
    <lineage>
        <taxon>Eukaryota</taxon>
        <taxon>Viridiplantae</taxon>
        <taxon>Streptophyta</taxon>
        <taxon>Embryophyta</taxon>
        <taxon>Tracheophyta</taxon>
        <taxon>Spermatophyta</taxon>
        <taxon>Magnoliopsida</taxon>
        <taxon>eudicotyledons</taxon>
        <taxon>Gunneridae</taxon>
        <taxon>Pentapetalae</taxon>
        <taxon>rosids</taxon>
        <taxon>fabids</taxon>
        <taxon>Fagales</taxon>
        <taxon>Myricaceae</taxon>
        <taxon>Morella</taxon>
    </lineage>
</organism>
<keyword evidence="14" id="KW-0472">Membrane</keyword>
<dbReference type="GO" id="GO:0046274">
    <property type="term" value="P:lignin catabolic process"/>
    <property type="evidence" value="ECO:0007669"/>
    <property type="project" value="UniProtKB-KW"/>
</dbReference>
<dbReference type="InterPro" id="IPR017761">
    <property type="entry name" value="Laccase"/>
</dbReference>
<keyword evidence="14" id="KW-0812">Transmembrane</keyword>
<evidence type="ECO:0000256" key="1">
    <source>
        <dbReference type="ARBA" id="ARBA00000349"/>
    </source>
</evidence>
<dbReference type="InterPro" id="IPR002355">
    <property type="entry name" value="Cu_oxidase_Cu_BS"/>
</dbReference>
<comment type="subcellular location">
    <subcellularLocation>
        <location evidence="2 13">Secreted</location>
        <location evidence="2 13">Extracellular space</location>
        <location evidence="2 13">Apoplast</location>
    </subcellularLocation>
</comment>
<dbReference type="InterPro" id="IPR008972">
    <property type="entry name" value="Cupredoxin"/>
</dbReference>
<dbReference type="InterPro" id="IPR011706">
    <property type="entry name" value="Cu-oxidase_C"/>
</dbReference>
<evidence type="ECO:0000256" key="11">
    <source>
        <dbReference type="ARBA" id="ARBA00023180"/>
    </source>
</evidence>
<evidence type="ECO:0000256" key="2">
    <source>
        <dbReference type="ARBA" id="ARBA00004271"/>
    </source>
</evidence>
<feature type="domain" description="Plastocyanin-like" evidence="15">
    <location>
        <begin position="172"/>
        <end position="324"/>
    </location>
</feature>
<evidence type="ECO:0000256" key="8">
    <source>
        <dbReference type="ARBA" id="ARBA00022737"/>
    </source>
</evidence>
<reference evidence="18 19" key="1">
    <citation type="journal article" date="2019" name="Plant Biotechnol. J.">
        <title>The red bayberry genome and genetic basis of sex determination.</title>
        <authorList>
            <person name="Jia H.M."/>
            <person name="Jia H.J."/>
            <person name="Cai Q.L."/>
            <person name="Wang Y."/>
            <person name="Zhao H.B."/>
            <person name="Yang W.F."/>
            <person name="Wang G.Y."/>
            <person name="Li Y.H."/>
            <person name="Zhan D.L."/>
            <person name="Shen Y.T."/>
            <person name="Niu Q.F."/>
            <person name="Chang L."/>
            <person name="Qiu J."/>
            <person name="Zhao L."/>
            <person name="Xie H.B."/>
            <person name="Fu W.Y."/>
            <person name="Jin J."/>
            <person name="Li X.W."/>
            <person name="Jiao Y."/>
            <person name="Zhou C.C."/>
            <person name="Tu T."/>
            <person name="Chai C.Y."/>
            <person name="Gao J.L."/>
            <person name="Fan L.J."/>
            <person name="van de Weg E."/>
            <person name="Wang J.Y."/>
            <person name="Gao Z.S."/>
        </authorList>
    </citation>
    <scope>NUCLEOTIDE SEQUENCE [LARGE SCALE GENOMIC DNA]</scope>
    <source>
        <tissue evidence="18">Leaves</tissue>
    </source>
</reference>
<comment type="caution">
    <text evidence="18">The sequence shown here is derived from an EMBL/GenBank/DDBJ whole genome shotgun (WGS) entry which is preliminary data.</text>
</comment>
<dbReference type="PROSITE" id="PS00080">
    <property type="entry name" value="MULTICOPPER_OXIDASE2"/>
    <property type="match status" value="1"/>
</dbReference>
<evidence type="ECO:0000256" key="7">
    <source>
        <dbReference type="ARBA" id="ARBA00022723"/>
    </source>
</evidence>
<keyword evidence="10 13" id="KW-0186">Copper</keyword>
<dbReference type="Gene3D" id="2.60.40.420">
    <property type="entry name" value="Cupredoxins - blue copper proteins"/>
    <property type="match status" value="3"/>
</dbReference>
<feature type="domain" description="Plastocyanin-like" evidence="16">
    <location>
        <begin position="444"/>
        <end position="563"/>
    </location>
</feature>
<dbReference type="Pfam" id="PF07731">
    <property type="entry name" value="Cu-oxidase_2"/>
    <property type="match status" value="1"/>
</dbReference>
<keyword evidence="11" id="KW-0325">Glycoprotein</keyword>
<comment type="catalytic activity">
    <reaction evidence="1 13">
        <text>4 hydroquinone + O2 = 4 benzosemiquinone + 2 H2O</text>
        <dbReference type="Rhea" id="RHEA:11276"/>
        <dbReference type="ChEBI" id="CHEBI:15377"/>
        <dbReference type="ChEBI" id="CHEBI:15379"/>
        <dbReference type="ChEBI" id="CHEBI:17594"/>
        <dbReference type="ChEBI" id="CHEBI:17977"/>
        <dbReference type="EC" id="1.10.3.2"/>
    </reaction>
</comment>
<evidence type="ECO:0000256" key="5">
    <source>
        <dbReference type="ARBA" id="ARBA00022523"/>
    </source>
</evidence>
<sequence>MVEVDEIMNFKIKFYTMLEILGILLLAGQFFCVVQGDVHFYDFVITEKNFTRLCMTKSMPVVNESFPGPVIRVHKGDTVFVNVYNEGDYGVTIHWHGVKQPRNPWSDGPEYITQCAIAPASNFSYEVIFSDEEGTLWWHAHSDWTRATVHGAIVVLPAIGSTYPFPEPDEEEIIVLAAWYIGDLKVLVDVALDTGGDLPHSEAYTINGETGDFSECSNGKTYRWMVDYGKKYLLRIVNAVMNAEMFFAVAGHNLTVVGMDGHYIKPIATDYIMISPGQTMDVLLTANQSLGQYYIAARQFSSENVAVTGFDHANVTAILEYRGNYSFPSPPSFPSTLPLYLDFSAAVNFTKHIRSLASQDYPVHVPLNISTRMFITVSMNSILCAGCSDGSDDGILSTSLNNISWFNPTTDVLFAYYRNISGVYTPDFPDFPPSFYNFTGDEFSENIILTVQATKVKILNYNETVEIVFQGTNVLEGSVNHPMHLHGHSFYVVGSGFGNFDNETDPQGFNLVDPPEVTTFGVPKKGWIAIRFVTKNPGVWFWHCHLDRHLSWGMNTVFIVKNGDTAETSIRPPPAYMPSCKVPLLKDWRQNDDGLDDIAI</sequence>
<dbReference type="CDD" id="cd13897">
    <property type="entry name" value="CuRO_3_LCC_plant"/>
    <property type="match status" value="1"/>
</dbReference>
<dbReference type="EC" id="1.10.3.2" evidence="4 13"/>
<dbReference type="InterPro" id="IPR011707">
    <property type="entry name" value="Cu-oxidase-like_N"/>
</dbReference>
<dbReference type="AlphaFoldDB" id="A0A6A1W9P3"/>
<accession>A0A6A1W9P3</accession>
<dbReference type="OrthoDB" id="2121828at2759"/>
<keyword evidence="12 13" id="KW-0439">Lignin degradation</keyword>
<dbReference type="Proteomes" id="UP000516437">
    <property type="component" value="Chromosome 3"/>
</dbReference>
<evidence type="ECO:0000259" key="17">
    <source>
        <dbReference type="Pfam" id="PF07732"/>
    </source>
</evidence>
<evidence type="ECO:0000259" key="16">
    <source>
        <dbReference type="Pfam" id="PF07731"/>
    </source>
</evidence>
<comment type="similarity">
    <text evidence="3 13">Belongs to the multicopper oxidase family.</text>
</comment>
<evidence type="ECO:0000256" key="10">
    <source>
        <dbReference type="ARBA" id="ARBA00023008"/>
    </source>
</evidence>
<dbReference type="GO" id="GO:0005507">
    <property type="term" value="F:copper ion binding"/>
    <property type="evidence" value="ECO:0007669"/>
    <property type="project" value="InterPro"/>
</dbReference>
<evidence type="ECO:0000256" key="4">
    <source>
        <dbReference type="ARBA" id="ARBA00012297"/>
    </source>
</evidence>
<keyword evidence="19" id="KW-1185">Reference proteome</keyword>
<dbReference type="GO" id="GO:0048046">
    <property type="term" value="C:apoplast"/>
    <property type="evidence" value="ECO:0007669"/>
    <property type="project" value="UniProtKB-SubCell"/>
</dbReference>
<dbReference type="InterPro" id="IPR034285">
    <property type="entry name" value="CuRO_2_LCC"/>
</dbReference>
<keyword evidence="9 13" id="KW-0560">Oxidoreductase</keyword>
<dbReference type="InterPro" id="IPR034289">
    <property type="entry name" value="CuRO_3_LCC"/>
</dbReference>
<keyword evidence="8 13" id="KW-0677">Repeat</keyword>
<dbReference type="InterPro" id="IPR034288">
    <property type="entry name" value="CuRO_1_LCC"/>
</dbReference>
<gene>
    <name evidence="18" type="ORF">CJ030_MR3G015510</name>
</gene>
<evidence type="ECO:0000256" key="3">
    <source>
        <dbReference type="ARBA" id="ARBA00010609"/>
    </source>
</evidence>
<keyword evidence="14" id="KW-1133">Transmembrane helix</keyword>
<dbReference type="InterPro" id="IPR045087">
    <property type="entry name" value="Cu-oxidase_fam"/>
</dbReference>
<dbReference type="CDD" id="cd13849">
    <property type="entry name" value="CuRO_1_LCC_plant"/>
    <property type="match status" value="1"/>
</dbReference>
<dbReference type="EMBL" id="RXIC02000021">
    <property type="protein sequence ID" value="KAB1220757.1"/>
    <property type="molecule type" value="Genomic_DNA"/>
</dbReference>
<protein>
    <recommendedName>
        <fullName evidence="4 13">Laccase</fullName>
        <ecNumber evidence="4 13">1.10.3.2</ecNumber>
    </recommendedName>
    <alternativeName>
        <fullName evidence="13">Benzenediol:oxygen oxidoreductase</fullName>
    </alternativeName>
    <alternativeName>
        <fullName evidence="13">Diphenol oxidase</fullName>
    </alternativeName>
    <alternativeName>
        <fullName evidence="13">Urishiol oxidase</fullName>
    </alternativeName>
</protein>
<evidence type="ECO:0000313" key="18">
    <source>
        <dbReference type="EMBL" id="KAB1220757.1"/>
    </source>
</evidence>
<evidence type="ECO:0000256" key="13">
    <source>
        <dbReference type="RuleBase" id="RU361119"/>
    </source>
</evidence>
<dbReference type="SUPFAM" id="SSF49503">
    <property type="entry name" value="Cupredoxins"/>
    <property type="match status" value="3"/>
</dbReference>
<dbReference type="GO" id="GO:0052716">
    <property type="term" value="F:hydroquinone:oxygen oxidoreductase activity"/>
    <property type="evidence" value="ECO:0007669"/>
    <property type="project" value="UniProtKB-EC"/>
</dbReference>
<keyword evidence="5 13" id="KW-0052">Apoplast</keyword>
<evidence type="ECO:0000256" key="12">
    <source>
        <dbReference type="ARBA" id="ARBA00023185"/>
    </source>
</evidence>
<dbReference type="Pfam" id="PF07732">
    <property type="entry name" value="Cu-oxidase_3"/>
    <property type="match status" value="1"/>
</dbReference>
<dbReference type="InterPro" id="IPR033138">
    <property type="entry name" value="Cu_oxidase_CS"/>
</dbReference>
<evidence type="ECO:0000256" key="14">
    <source>
        <dbReference type="SAM" id="Phobius"/>
    </source>
</evidence>
<feature type="domain" description="Plastocyanin-like" evidence="17">
    <location>
        <begin position="45"/>
        <end position="157"/>
    </location>
</feature>
<evidence type="ECO:0000313" key="19">
    <source>
        <dbReference type="Proteomes" id="UP000516437"/>
    </source>
</evidence>
<keyword evidence="7 13" id="KW-0479">Metal-binding</keyword>
<dbReference type="PROSITE" id="PS00079">
    <property type="entry name" value="MULTICOPPER_OXIDASE1"/>
    <property type="match status" value="1"/>
</dbReference>
<evidence type="ECO:0000256" key="9">
    <source>
        <dbReference type="ARBA" id="ARBA00023002"/>
    </source>
</evidence>
<dbReference type="Pfam" id="PF00394">
    <property type="entry name" value="Cu-oxidase"/>
    <property type="match status" value="1"/>
</dbReference>
<comment type="cofactor">
    <cofactor evidence="13">
        <name>Cu cation</name>
        <dbReference type="ChEBI" id="CHEBI:23378"/>
    </cofactor>
    <text evidence="13">Binds 4 Cu cations per monomer.</text>
</comment>
<feature type="transmembrane region" description="Helical" evidence="14">
    <location>
        <begin position="12"/>
        <end position="31"/>
    </location>
</feature>
<keyword evidence="6 13" id="KW-0964">Secreted</keyword>